<accession>A0ABP0M4R3</accession>
<dbReference type="Gene3D" id="1.25.40.10">
    <property type="entry name" value="Tetratricopeptide repeat domain"/>
    <property type="match status" value="1"/>
</dbReference>
<name>A0ABP0M4R3_9DINO</name>
<gene>
    <name evidence="4" type="ORF">SCF082_LOCUS25541</name>
</gene>
<evidence type="ECO:0000313" key="5">
    <source>
        <dbReference type="Proteomes" id="UP001642464"/>
    </source>
</evidence>
<feature type="region of interest" description="Disordered" evidence="3">
    <location>
        <begin position="619"/>
        <end position="677"/>
    </location>
</feature>
<reference evidence="4 5" key="1">
    <citation type="submission" date="2024-02" db="EMBL/GenBank/DDBJ databases">
        <authorList>
            <person name="Chen Y."/>
            <person name="Shah S."/>
            <person name="Dougan E. K."/>
            <person name="Thang M."/>
            <person name="Chan C."/>
        </authorList>
    </citation>
    <scope>NUCLEOTIDE SEQUENCE [LARGE SCALE GENOMIC DNA]</scope>
</reference>
<evidence type="ECO:0000313" key="4">
    <source>
        <dbReference type="EMBL" id="CAK9045159.1"/>
    </source>
</evidence>
<keyword evidence="5" id="KW-1185">Reference proteome</keyword>
<dbReference type="EMBL" id="CAXAMM010019202">
    <property type="protein sequence ID" value="CAK9045159.1"/>
    <property type="molecule type" value="Genomic_DNA"/>
</dbReference>
<feature type="compositionally biased region" description="Low complexity" evidence="3">
    <location>
        <begin position="619"/>
        <end position="632"/>
    </location>
</feature>
<feature type="repeat" description="PPR" evidence="2">
    <location>
        <begin position="776"/>
        <end position="810"/>
    </location>
</feature>
<evidence type="ECO:0000256" key="1">
    <source>
        <dbReference type="ARBA" id="ARBA00022737"/>
    </source>
</evidence>
<dbReference type="InterPro" id="IPR011990">
    <property type="entry name" value="TPR-like_helical_dom_sf"/>
</dbReference>
<feature type="region of interest" description="Disordered" evidence="3">
    <location>
        <begin position="372"/>
        <end position="398"/>
    </location>
</feature>
<proteinExistence type="predicted"/>
<dbReference type="PROSITE" id="PS51375">
    <property type="entry name" value="PPR"/>
    <property type="match status" value="1"/>
</dbReference>
<feature type="compositionally biased region" description="Basic residues" evidence="3">
    <location>
        <begin position="380"/>
        <end position="397"/>
    </location>
</feature>
<feature type="region of interest" description="Disordered" evidence="3">
    <location>
        <begin position="309"/>
        <end position="330"/>
    </location>
</feature>
<keyword evidence="1" id="KW-0677">Repeat</keyword>
<dbReference type="Proteomes" id="UP001642464">
    <property type="component" value="Unassembled WGS sequence"/>
</dbReference>
<organism evidence="4 5">
    <name type="scientific">Durusdinium trenchii</name>
    <dbReference type="NCBI Taxonomy" id="1381693"/>
    <lineage>
        <taxon>Eukaryota</taxon>
        <taxon>Sar</taxon>
        <taxon>Alveolata</taxon>
        <taxon>Dinophyceae</taxon>
        <taxon>Suessiales</taxon>
        <taxon>Symbiodiniaceae</taxon>
        <taxon>Durusdinium</taxon>
    </lineage>
</organism>
<comment type="caution">
    <text evidence="4">The sequence shown here is derived from an EMBL/GenBank/DDBJ whole genome shotgun (WGS) entry which is preliminary data.</text>
</comment>
<feature type="compositionally biased region" description="Low complexity" evidence="3">
    <location>
        <begin position="316"/>
        <end position="325"/>
    </location>
</feature>
<dbReference type="PANTHER" id="PTHR47447">
    <property type="entry name" value="OS03G0856100 PROTEIN"/>
    <property type="match status" value="1"/>
</dbReference>
<feature type="compositionally biased region" description="Low complexity" evidence="3">
    <location>
        <begin position="662"/>
        <end position="673"/>
    </location>
</feature>
<evidence type="ECO:0000256" key="2">
    <source>
        <dbReference type="PROSITE-ProRule" id="PRU00708"/>
    </source>
</evidence>
<evidence type="ECO:0000256" key="3">
    <source>
        <dbReference type="SAM" id="MobiDB-lite"/>
    </source>
</evidence>
<sequence length="929" mass="103464">MAYAGSILTDRHGVPQYSGEAELFEEYEERAWDLFHGREGQDALQIATPVHLRAGLSGAAYESVRKLEHPKLKTKTSEGKPTDAGMKLFIQTLKDSIAAELPVKTSELFFQAFYSPNVWRKNNETMQQYIVRREQDFRRLEENATGTSVPEQIRAMMLLCFGGLDPKEQTSILSSCNNTYEFQKIAHAMRIQYPNSAGKPVIRRDYLGARSSGQPLQSQHFRAKWRGRLDHKTRQVLAVEDEPDFTPADEDAYYEDDEEYQVADDEEAFQGYSDDELMDALLSEFPDFEEDPHVAEAFATVAQHRFNKKKKFGGRPTPSSSPTTSAGQQLGFTAKGEMSFSEKARDQRRTAVKFLKSVTPCTVCHQKGHWAGDAECPASRKGKGKGKGKPSAKKKPQKVATTLFVSHGHEPEDNPAEETALCAEAEPQECYISEPVTAPEDNDPAQNSYDPAGFFVPEIESLPDTSYGMYLLAHYTMNSKKVAEVSRVKIDYGNQPVKRRSKVAFSHVCDESEEDEGESLMTLHCPKLCEHSSYTGGSERKYHRGANGHTRHVTCKESECNKTVIVGHRKEAVELWGYFIQILMCTKWGQEARSAGLFRRVGQVRDEYDQEVRRDKALTMAPSAPAAASIARRTTRKTAGPIPDSPHDDGWSLCDGASGGYPSPSSPSSNEASPTEEEIRAFEKEVLADYDYPRDYGGQNPDDVHDHEDWTASLREDVKELLRMAGDISNDSETEDDEAIDDADLALPTGAVIFSKLLHLALGALYWARSLHVNPDAVCYNVVISAAGKNVRWPVAITVFHLMRQQSAEPTVSSHNAAISAFSLALHWALALDTLKFLRHLGPKAERPGFGATLKACSAAAQWRHSIVLMQEMQQSKVAADMQAMQDLQLALEVIHTRHEKHVPPMLVPRQVAMVCGLALGQADEIEMK</sequence>
<feature type="non-terminal residue" evidence="4">
    <location>
        <position position="929"/>
    </location>
</feature>
<protein>
    <submittedName>
        <fullName evidence="4">Chloroplastic</fullName>
    </submittedName>
</protein>
<dbReference type="PANTHER" id="PTHR47447:SF17">
    <property type="entry name" value="OS12G0638900 PROTEIN"/>
    <property type="match status" value="1"/>
</dbReference>
<dbReference type="InterPro" id="IPR002885">
    <property type="entry name" value="PPR_rpt"/>
</dbReference>